<organism evidence="1 2">
    <name type="scientific">Kushneria phosphatilytica</name>
    <dbReference type="NCBI Taxonomy" id="657387"/>
    <lineage>
        <taxon>Bacteria</taxon>
        <taxon>Pseudomonadati</taxon>
        <taxon>Pseudomonadota</taxon>
        <taxon>Gammaproteobacteria</taxon>
        <taxon>Oceanospirillales</taxon>
        <taxon>Halomonadaceae</taxon>
        <taxon>Kushneria</taxon>
    </lineage>
</organism>
<accession>A0A1S1NTL0</accession>
<dbReference type="AlphaFoldDB" id="A0A1S1NTL0"/>
<dbReference type="InterPro" id="IPR010642">
    <property type="entry name" value="Invasion_prot_B"/>
</dbReference>
<dbReference type="KEGG" id="kuy:FY550_06225"/>
<keyword evidence="2" id="KW-1185">Reference proteome</keyword>
<sequence length="173" mass="18850">MLKSFGLQRRLLVLLIALCLSPTALAASQTSDEANIRQFQNWEVRCPNTGGSADRCTMTQEVNNPDNNKPLMRVVVAYPPQIDGPVMVFLLPLGVRLAPGLQLSIDDSQGPSFPYQICRQQGCRADLPLQPELLQQLRAGHRATLSLIGPDGQRRDLAISLMGFTSASQAIAP</sequence>
<name>A0A1S1NTL0_9GAMM</name>
<reference evidence="1 2" key="1">
    <citation type="submission" date="2019-08" db="EMBL/GenBank/DDBJ databases">
        <title>Complete genome sequence of Kushneria sp. YCWA18, a halophilic phosphate-solubilizing bacterium isolated from Daqiao saltern in China.</title>
        <authorList>
            <person name="Du G.-X."/>
            <person name="Qu L.-Y."/>
        </authorList>
    </citation>
    <scope>NUCLEOTIDE SEQUENCE [LARGE SCALE GENOMIC DNA]</scope>
    <source>
        <strain evidence="1 2">YCWA18</strain>
    </source>
</reference>
<dbReference type="InterPro" id="IPR038696">
    <property type="entry name" value="IalB_sf"/>
</dbReference>
<dbReference type="Gene3D" id="2.60.40.1880">
    <property type="entry name" value="Invasion associated locus B (IalB) protein"/>
    <property type="match status" value="1"/>
</dbReference>
<dbReference type="OrthoDB" id="7057139at2"/>
<dbReference type="Proteomes" id="UP000322553">
    <property type="component" value="Chromosome"/>
</dbReference>
<protein>
    <submittedName>
        <fullName evidence="1">Invasion associated locus B family protein</fullName>
    </submittedName>
</protein>
<dbReference type="RefSeq" id="WP_070976747.1">
    <property type="nucleotide sequence ID" value="NZ_CP043420.1"/>
</dbReference>
<evidence type="ECO:0000313" key="2">
    <source>
        <dbReference type="Proteomes" id="UP000322553"/>
    </source>
</evidence>
<dbReference type="EMBL" id="CP043420">
    <property type="protein sequence ID" value="QEL10755.1"/>
    <property type="molecule type" value="Genomic_DNA"/>
</dbReference>
<gene>
    <name evidence="1" type="ORF">FY550_06225</name>
</gene>
<evidence type="ECO:0000313" key="1">
    <source>
        <dbReference type="EMBL" id="QEL10755.1"/>
    </source>
</evidence>
<dbReference type="Pfam" id="PF06776">
    <property type="entry name" value="IalB"/>
    <property type="match status" value="1"/>
</dbReference>
<proteinExistence type="predicted"/>
<dbReference type="STRING" id="657387.BH688_02460"/>